<proteinExistence type="inferred from homology"/>
<dbReference type="PANTHER" id="PTHR30386:SF26">
    <property type="entry name" value="TRANSPORT PROTEIN COMB"/>
    <property type="match status" value="1"/>
</dbReference>
<keyword evidence="7 9" id="KW-1133">Transmembrane helix</keyword>
<evidence type="ECO:0000256" key="4">
    <source>
        <dbReference type="ARBA" id="ARBA00022475"/>
    </source>
</evidence>
<keyword evidence="5 9" id="KW-0997">Cell inner membrane</keyword>
<keyword evidence="14" id="KW-1185">Reference proteome</keyword>
<dbReference type="Pfam" id="PF25994">
    <property type="entry name" value="HH_AprE"/>
    <property type="match status" value="1"/>
</dbReference>
<name>A0A1U7JIE6_9HYPH</name>
<keyword evidence="3 9" id="KW-0813">Transport</keyword>
<evidence type="ECO:0000256" key="8">
    <source>
        <dbReference type="ARBA" id="ARBA00023136"/>
    </source>
</evidence>
<keyword evidence="8 9" id="KW-0472">Membrane</keyword>
<dbReference type="Proteomes" id="UP000185783">
    <property type="component" value="Unassembled WGS sequence"/>
</dbReference>
<feature type="transmembrane region" description="Helical" evidence="9">
    <location>
        <begin position="15"/>
        <end position="36"/>
    </location>
</feature>
<dbReference type="InterPro" id="IPR010129">
    <property type="entry name" value="T1SS_HlyD"/>
</dbReference>
<dbReference type="GO" id="GO:0005886">
    <property type="term" value="C:plasma membrane"/>
    <property type="evidence" value="ECO:0007669"/>
    <property type="project" value="UniProtKB-SubCell"/>
</dbReference>
<dbReference type="OrthoDB" id="9810980at2"/>
<sequence length="434" mass="48235">MIVLDSDQHDRPPRMANAIIFLIIALLVVGLTWSAYARLEEVTRGEGTVIPAGRTQVIQASETSNIKEIFVEIGQSVKKGDLLFRLDDTTNSAALGELTARSRALRAQIARLRLEVAGVGDDETFECPEDITESAQQVCENELRLFRSKRVNLQRQLETLDQRLQSKRSKQQEIRANIAGLEESLEIAKAERTMMEPLVERRIAPRTDLLRLDREIADIRRQQSTARESLVGLDADLAEIEAQKAEIQSKEEEDILNELTERISELSVITESIRAARRKLAQTDTYAPVDGIVNKIDVNTNGAFVRAGTPVLEIVPIGDRLLFEAKVNPKDIAFIHPGQPATVKITAYDFSTYGGLDGTVTTIGADVIHDEDTGEAFYSVIVESENAYLELEGQKHPLMPGMFGQVDILTGEKTILAYLMEPLITAQSTALRER</sequence>
<comment type="similarity">
    <text evidence="2 9">Belongs to the membrane fusion protein (MFP) (TC 8.A.1) family.</text>
</comment>
<evidence type="ECO:0000256" key="3">
    <source>
        <dbReference type="ARBA" id="ARBA00022448"/>
    </source>
</evidence>
<dbReference type="SUPFAM" id="SSF56954">
    <property type="entry name" value="Outer membrane efflux proteins (OEP)"/>
    <property type="match status" value="1"/>
</dbReference>
<dbReference type="EMBL" id="LVVZ01000014">
    <property type="protein sequence ID" value="OKL44523.1"/>
    <property type="molecule type" value="Genomic_DNA"/>
</dbReference>
<accession>A0A1U7JIE6</accession>
<evidence type="ECO:0000256" key="9">
    <source>
        <dbReference type="RuleBase" id="RU365093"/>
    </source>
</evidence>
<organism evidence="13 14">
    <name type="scientific">Pseudovibrio exalbescens</name>
    <dbReference type="NCBI Taxonomy" id="197461"/>
    <lineage>
        <taxon>Bacteria</taxon>
        <taxon>Pseudomonadati</taxon>
        <taxon>Pseudomonadota</taxon>
        <taxon>Alphaproteobacteria</taxon>
        <taxon>Hyphomicrobiales</taxon>
        <taxon>Stappiaceae</taxon>
        <taxon>Pseudovibrio</taxon>
    </lineage>
</organism>
<comment type="subcellular location">
    <subcellularLocation>
        <location evidence="1 9">Cell inner membrane</location>
        <topology evidence="1 9">Single-pass membrane protein</topology>
    </subcellularLocation>
</comment>
<dbReference type="Gene3D" id="2.40.50.100">
    <property type="match status" value="1"/>
</dbReference>
<feature type="domain" description="AprE-like long alpha-helical hairpin" evidence="11">
    <location>
        <begin position="93"/>
        <end position="277"/>
    </location>
</feature>
<dbReference type="PRINTS" id="PR01490">
    <property type="entry name" value="RTXTOXIND"/>
</dbReference>
<dbReference type="RefSeq" id="WP_028480467.1">
    <property type="nucleotide sequence ID" value="NZ_LVVZ01000014.1"/>
</dbReference>
<evidence type="ECO:0000313" key="13">
    <source>
        <dbReference type="EMBL" id="OKL44523.1"/>
    </source>
</evidence>
<keyword evidence="6 9" id="KW-0812">Transmembrane</keyword>
<evidence type="ECO:0000259" key="12">
    <source>
        <dbReference type="Pfam" id="PF26002"/>
    </source>
</evidence>
<evidence type="ECO:0000259" key="11">
    <source>
        <dbReference type="Pfam" id="PF25994"/>
    </source>
</evidence>
<feature type="coiled-coil region" evidence="10">
    <location>
        <begin position="143"/>
        <end position="191"/>
    </location>
</feature>
<dbReference type="InterPro" id="IPR006144">
    <property type="entry name" value="Secretion_HlyD_CS"/>
</dbReference>
<gene>
    <name evidence="13" type="ORF">A3843_09065</name>
</gene>
<evidence type="ECO:0000256" key="7">
    <source>
        <dbReference type="ARBA" id="ARBA00022989"/>
    </source>
</evidence>
<evidence type="ECO:0000313" key="14">
    <source>
        <dbReference type="Proteomes" id="UP000185783"/>
    </source>
</evidence>
<evidence type="ECO:0000256" key="5">
    <source>
        <dbReference type="ARBA" id="ARBA00022519"/>
    </source>
</evidence>
<dbReference type="InterPro" id="IPR058982">
    <property type="entry name" value="Beta-barrel_AprE"/>
</dbReference>
<keyword evidence="10" id="KW-0175">Coiled coil</keyword>
<dbReference type="NCBIfam" id="TIGR01843">
    <property type="entry name" value="type_I_hlyD"/>
    <property type="match status" value="1"/>
</dbReference>
<dbReference type="AlphaFoldDB" id="A0A1U7JIE6"/>
<comment type="caution">
    <text evidence="13">The sequence shown here is derived from an EMBL/GenBank/DDBJ whole genome shotgun (WGS) entry which is preliminary data.</text>
</comment>
<evidence type="ECO:0000256" key="2">
    <source>
        <dbReference type="ARBA" id="ARBA00009477"/>
    </source>
</evidence>
<reference evidence="13 14" key="1">
    <citation type="submission" date="2016-03" db="EMBL/GenBank/DDBJ databases">
        <title>Genome sequence of Nesiotobacter sp. nov., a moderately halophilic alphaproteobacterium isolated from the Yellow Sea, China.</title>
        <authorList>
            <person name="Zhang G."/>
            <person name="Zhang R."/>
        </authorList>
    </citation>
    <scope>NUCLEOTIDE SEQUENCE [LARGE SCALE GENOMIC DNA]</scope>
    <source>
        <strain evidence="13 14">WB1-6</strain>
    </source>
</reference>
<dbReference type="Pfam" id="PF26002">
    <property type="entry name" value="Beta-barrel_AprE"/>
    <property type="match status" value="1"/>
</dbReference>
<evidence type="ECO:0000256" key="10">
    <source>
        <dbReference type="SAM" id="Coils"/>
    </source>
</evidence>
<protein>
    <recommendedName>
        <fullName evidence="9">Membrane fusion protein (MFP) family protein</fullName>
    </recommendedName>
</protein>
<dbReference type="InterPro" id="IPR058781">
    <property type="entry name" value="HH_AprE-like"/>
</dbReference>
<evidence type="ECO:0000256" key="1">
    <source>
        <dbReference type="ARBA" id="ARBA00004377"/>
    </source>
</evidence>
<dbReference type="InterPro" id="IPR050739">
    <property type="entry name" value="MFP"/>
</dbReference>
<dbReference type="PROSITE" id="PS00543">
    <property type="entry name" value="HLYD_FAMILY"/>
    <property type="match status" value="1"/>
</dbReference>
<evidence type="ECO:0000256" key="6">
    <source>
        <dbReference type="ARBA" id="ARBA00022692"/>
    </source>
</evidence>
<dbReference type="PANTHER" id="PTHR30386">
    <property type="entry name" value="MEMBRANE FUSION SUBUNIT OF EMRAB-TOLC MULTIDRUG EFFLUX PUMP"/>
    <property type="match status" value="1"/>
</dbReference>
<feature type="domain" description="AprE-like beta-barrel" evidence="12">
    <location>
        <begin position="321"/>
        <end position="411"/>
    </location>
</feature>
<dbReference type="STRING" id="197461.A3843_09065"/>
<keyword evidence="4 9" id="KW-1003">Cell membrane</keyword>
<dbReference type="SUPFAM" id="SSF111369">
    <property type="entry name" value="HlyD-like secretion proteins"/>
    <property type="match status" value="1"/>
</dbReference>
<dbReference type="Gene3D" id="2.40.30.170">
    <property type="match status" value="1"/>
</dbReference>
<feature type="coiled-coil region" evidence="10">
    <location>
        <begin position="230"/>
        <end position="262"/>
    </location>
</feature>
<dbReference type="GO" id="GO:0009306">
    <property type="term" value="P:protein secretion"/>
    <property type="evidence" value="ECO:0007669"/>
    <property type="project" value="InterPro"/>
</dbReference>